<evidence type="ECO:0000313" key="2">
    <source>
        <dbReference type="EMBL" id="DAF99165.1"/>
    </source>
</evidence>
<dbReference type="Pfam" id="PF04404">
    <property type="entry name" value="ERF"/>
    <property type="match status" value="1"/>
</dbReference>
<feature type="region of interest" description="Disordered" evidence="1">
    <location>
        <begin position="124"/>
        <end position="143"/>
    </location>
</feature>
<proteinExistence type="predicted"/>
<feature type="compositionally biased region" description="Basic and acidic residues" evidence="1">
    <location>
        <begin position="127"/>
        <end position="141"/>
    </location>
</feature>
<evidence type="ECO:0000256" key="1">
    <source>
        <dbReference type="SAM" id="MobiDB-lite"/>
    </source>
</evidence>
<reference evidence="2" key="1">
    <citation type="journal article" date="2021" name="Proc. Natl. Acad. Sci. U.S.A.">
        <title>A Catalog of Tens of Thousands of Viruses from Human Metagenomes Reveals Hidden Associations with Chronic Diseases.</title>
        <authorList>
            <person name="Tisza M.J."/>
            <person name="Buck C.B."/>
        </authorList>
    </citation>
    <scope>NUCLEOTIDE SEQUENCE</scope>
    <source>
        <strain evidence="2">CtW0z17</strain>
    </source>
</reference>
<accession>A0A8S5UXF9</accession>
<name>A0A8S5UXF9_9CAUD</name>
<dbReference type="EMBL" id="BK016161">
    <property type="protein sequence ID" value="DAF99165.1"/>
    <property type="molecule type" value="Genomic_DNA"/>
</dbReference>
<dbReference type="InterPro" id="IPR007499">
    <property type="entry name" value="ERF_bacteria_virus"/>
</dbReference>
<organism evidence="2">
    <name type="scientific">Podoviridae sp. ctW0z17</name>
    <dbReference type="NCBI Taxonomy" id="2825254"/>
    <lineage>
        <taxon>Viruses</taxon>
        <taxon>Duplodnaviria</taxon>
        <taxon>Heunggongvirae</taxon>
        <taxon>Uroviricota</taxon>
        <taxon>Caudoviricetes</taxon>
    </lineage>
</organism>
<sequence length="212" mass="23318">MLKSEQINELAAALAKAQGQIEGAKKSSSNPFFKSKYADLAECWNTCREALTANEISVIQMPEEINENGRLNITTMLAHSSGQYISSTLTMTVTKLDPQAIGSAITYGRRYALAAMVGLAQEDDDGEKAMARQEKKDKKPVESPINITSVSENGAVRFINGVQCQIQDKNGDWHDVEFLKIEVLEKLLNDDKYVNAHEAIRAAINAKAVEVK</sequence>
<protein>
    <submittedName>
        <fullName evidence="2">ERF superfamily protein</fullName>
    </submittedName>
</protein>